<dbReference type="InterPro" id="IPR042099">
    <property type="entry name" value="ANL_N_sf"/>
</dbReference>
<dbReference type="AlphaFoldDB" id="A0A0G1IAU0"/>
<dbReference type="InterPro" id="IPR000873">
    <property type="entry name" value="AMP-dep_synth/lig_dom"/>
</dbReference>
<proteinExistence type="predicted"/>
<evidence type="ECO:0000259" key="1">
    <source>
        <dbReference type="Pfam" id="PF00501"/>
    </source>
</evidence>
<dbReference type="Proteomes" id="UP000033977">
    <property type="component" value="Unassembled WGS sequence"/>
</dbReference>
<dbReference type="Pfam" id="PF00501">
    <property type="entry name" value="AMP-binding"/>
    <property type="match status" value="1"/>
</dbReference>
<sequence length="320" mass="36322">MLFGKITDPAFENKIAVQDLITGMVLTCGGLNRETALAAGIFRAFYAQNGKTVSLLLEGGVNFIVAYLGAWRAGGTPHAINPGSAPQQIIADMKLRHAEILVTEEKFLWDDEASEPSQFLRNIRQEFPELNIFAVKDPKAVRAMPRQIEETEKGGGWLGTYGWRKIMNFTEPYFGAYHNSEGLAKLLADARDLIQTYQLNGGDRAFAAEHLADAFVRLRTLYPMIMEGGEIILTQIARPDPTNFLKAVDRSYATYATVSSQFFKEMIKHPMPEKTPRKFFRFCIVDANWMTEKERLALRHSIFYWHKNEKGNYILKTVRD</sequence>
<accession>A0A0G1IAU0</accession>
<evidence type="ECO:0000313" key="2">
    <source>
        <dbReference type="EMBL" id="KKT56315.1"/>
    </source>
</evidence>
<name>A0A0G1IAU0_9BACT</name>
<organism evidence="2 3">
    <name type="scientific">Candidatus Giovannonibacteria bacterium GW2011_GWB1_44_23</name>
    <dbReference type="NCBI Taxonomy" id="1618652"/>
    <lineage>
        <taxon>Bacteria</taxon>
        <taxon>Candidatus Giovannoniibacteriota</taxon>
    </lineage>
</organism>
<protein>
    <recommendedName>
        <fullName evidence="1">AMP-dependent synthetase/ligase domain-containing protein</fullName>
    </recommendedName>
</protein>
<reference evidence="2 3" key="1">
    <citation type="journal article" date="2015" name="Nature">
        <title>rRNA introns, odd ribosomes, and small enigmatic genomes across a large radiation of phyla.</title>
        <authorList>
            <person name="Brown C.T."/>
            <person name="Hug L.A."/>
            <person name="Thomas B.C."/>
            <person name="Sharon I."/>
            <person name="Castelle C.J."/>
            <person name="Singh A."/>
            <person name="Wilkins M.J."/>
            <person name="Williams K.H."/>
            <person name="Banfield J.F."/>
        </authorList>
    </citation>
    <scope>NUCLEOTIDE SEQUENCE [LARGE SCALE GENOMIC DNA]</scope>
</reference>
<dbReference type="SUPFAM" id="SSF56801">
    <property type="entry name" value="Acetyl-CoA synthetase-like"/>
    <property type="match status" value="1"/>
</dbReference>
<feature type="domain" description="AMP-dependent synthetase/ligase" evidence="1">
    <location>
        <begin position="12"/>
        <end position="118"/>
    </location>
</feature>
<dbReference type="EMBL" id="LCIN01000015">
    <property type="protein sequence ID" value="KKT56315.1"/>
    <property type="molecule type" value="Genomic_DNA"/>
</dbReference>
<comment type="caution">
    <text evidence="2">The sequence shown here is derived from an EMBL/GenBank/DDBJ whole genome shotgun (WGS) entry which is preliminary data.</text>
</comment>
<gene>
    <name evidence="2" type="ORF">UW49_C0015G0005</name>
</gene>
<evidence type="ECO:0000313" key="3">
    <source>
        <dbReference type="Proteomes" id="UP000033977"/>
    </source>
</evidence>
<dbReference type="Gene3D" id="3.40.50.12780">
    <property type="entry name" value="N-terminal domain of ligase-like"/>
    <property type="match status" value="2"/>
</dbReference>